<feature type="compositionally biased region" description="Low complexity" evidence="1">
    <location>
        <begin position="636"/>
        <end position="664"/>
    </location>
</feature>
<sequence length="725" mass="80057">MEDYIKSGFGGEATDTTIAITQNKPIWHLAPLPLNQVQTSYEQNPLSRGPTRTLHSHCLDSISRNFHQYTPDSFIGLSPILIKRIMSRVRADRGYDEAQMGGRAFNPDEATIWAFQALSDPEDAEPSFNLAVPMSSTLPHLAPNSMSRYPEHPFVELPKLYASLQPSTLISLLTTLSLDGMDEIVNDQNVLTLKWCTHLTALWMKGSRVTDAAIRLLASALELPGEEDPKQGRGMWRLRMWSLAGCMSVSDRSMKSIARWPGLVMLDVRDTSCTSSGIDVFNRFSQSVFSNRNADFQPCTDGLLPLFRRNIAPSEILDNLCLSLLKLPTSASSSSPTRSHISFHLSPTTRPFPNRYLPEPPFLPNNQRNDWRSRTENPTSQSVYRGNGIGQIYGTSVSRVTDEVRSFRDNVKTAFKIQGEKEAFERMTPAEKRKKTMAEKKEREEWKRKDRDWYKSGPGTTSRGGNAGKIFKDSKGRGKDANERSKQFVKGAVRQGGHDEHEDEDVADDERKLMMVRMVDDHWEKMQWTVGGPGPQQSSPASAGLTWPKIQKASKASDLLDDIIGTTKRSTSFAASPSTNMFRPTLTPKPAPSPTATSNAPSSSPLGSSLVPPKRGNPFKQTRRSSSGGVRPLAASSQSSQRPNLSPSSQPPQSIIGESPSSSPFATRPATVSSKSEKKWDDDDGLSFSSTSRKRTFGAGGGSDHSVELKRRGMKMFSVGGVGRV</sequence>
<accession>A0AAW0YE22</accession>
<keyword evidence="3" id="KW-1185">Reference proteome</keyword>
<evidence type="ECO:0000256" key="1">
    <source>
        <dbReference type="SAM" id="MobiDB-lite"/>
    </source>
</evidence>
<evidence type="ECO:0000313" key="3">
    <source>
        <dbReference type="Proteomes" id="UP001388673"/>
    </source>
</evidence>
<protein>
    <recommendedName>
        <fullName evidence="4">Meiotically up-regulated protein Msb1/Mug8 domain-containing protein</fullName>
    </recommendedName>
</protein>
<reference evidence="2 3" key="1">
    <citation type="journal article" date="2024" name="bioRxiv">
        <title>Comparative genomics of Cryptococcus and Kwoniella reveals pathogenesis evolution and contrasting karyotype dynamics via intercentromeric recombination or chromosome fusion.</title>
        <authorList>
            <person name="Coelho M.A."/>
            <person name="David-Palma M."/>
            <person name="Shea T."/>
            <person name="Bowers K."/>
            <person name="McGinley-Smith S."/>
            <person name="Mohammad A.W."/>
            <person name="Gnirke A."/>
            <person name="Yurkov A.M."/>
            <person name="Nowrousian M."/>
            <person name="Sun S."/>
            <person name="Cuomo C.A."/>
            <person name="Heitman J."/>
        </authorList>
    </citation>
    <scope>NUCLEOTIDE SEQUENCE [LARGE SCALE GENOMIC DNA]</scope>
    <source>
        <strain evidence="2 3">CBS 13917</strain>
    </source>
</reference>
<dbReference type="AlphaFoldDB" id="A0AAW0YE22"/>
<dbReference type="KEGG" id="kne:92184069"/>
<dbReference type="Proteomes" id="UP001388673">
    <property type="component" value="Unassembled WGS sequence"/>
</dbReference>
<feature type="region of interest" description="Disordered" evidence="1">
    <location>
        <begin position="526"/>
        <end position="549"/>
    </location>
</feature>
<dbReference type="GeneID" id="92184069"/>
<evidence type="ECO:0000313" key="2">
    <source>
        <dbReference type="EMBL" id="KAK8844018.1"/>
    </source>
</evidence>
<evidence type="ECO:0008006" key="4">
    <source>
        <dbReference type="Google" id="ProtNLM"/>
    </source>
</evidence>
<dbReference type="InterPro" id="IPR032675">
    <property type="entry name" value="LRR_dom_sf"/>
</dbReference>
<dbReference type="Gene3D" id="3.80.10.10">
    <property type="entry name" value="Ribonuclease Inhibitor"/>
    <property type="match status" value="1"/>
</dbReference>
<feature type="region of interest" description="Disordered" evidence="1">
    <location>
        <begin position="330"/>
        <end position="387"/>
    </location>
</feature>
<proteinExistence type="predicted"/>
<feature type="compositionally biased region" description="Polar residues" evidence="1">
    <location>
        <begin position="568"/>
        <end position="582"/>
    </location>
</feature>
<organism evidence="2 3">
    <name type="scientific">Kwoniella newhampshirensis</name>
    <dbReference type="NCBI Taxonomy" id="1651941"/>
    <lineage>
        <taxon>Eukaryota</taxon>
        <taxon>Fungi</taxon>
        <taxon>Dikarya</taxon>
        <taxon>Basidiomycota</taxon>
        <taxon>Agaricomycotina</taxon>
        <taxon>Tremellomycetes</taxon>
        <taxon>Tremellales</taxon>
        <taxon>Cryptococcaceae</taxon>
        <taxon>Kwoniella</taxon>
    </lineage>
</organism>
<dbReference type="SUPFAM" id="SSF52047">
    <property type="entry name" value="RNI-like"/>
    <property type="match status" value="1"/>
</dbReference>
<comment type="caution">
    <text evidence="2">The sequence shown here is derived from an EMBL/GenBank/DDBJ whole genome shotgun (WGS) entry which is preliminary data.</text>
</comment>
<dbReference type="RefSeq" id="XP_066799582.1">
    <property type="nucleotide sequence ID" value="XM_066949890.1"/>
</dbReference>
<feature type="compositionally biased region" description="Low complexity" evidence="1">
    <location>
        <begin position="330"/>
        <end position="342"/>
    </location>
</feature>
<name>A0AAW0YE22_9TREE</name>
<feature type="compositionally biased region" description="Basic and acidic residues" evidence="1">
    <location>
        <begin position="470"/>
        <end position="486"/>
    </location>
</feature>
<gene>
    <name evidence="2" type="ORF">IAR55_006811</name>
</gene>
<feature type="region of interest" description="Disordered" evidence="1">
    <location>
        <begin position="449"/>
        <end position="510"/>
    </location>
</feature>
<feature type="region of interest" description="Disordered" evidence="1">
    <location>
        <begin position="568"/>
        <end position="709"/>
    </location>
</feature>
<feature type="compositionally biased region" description="Low complexity" evidence="1">
    <location>
        <begin position="594"/>
        <end position="613"/>
    </location>
</feature>
<dbReference type="EMBL" id="JBCAWK010000014">
    <property type="protein sequence ID" value="KAK8844018.1"/>
    <property type="molecule type" value="Genomic_DNA"/>
</dbReference>